<evidence type="ECO:0000313" key="3">
    <source>
        <dbReference type="Proteomes" id="UP000813461"/>
    </source>
</evidence>
<proteinExistence type="predicted"/>
<protein>
    <submittedName>
        <fullName evidence="2">Uncharacterized protein</fullName>
    </submittedName>
</protein>
<reference evidence="2" key="1">
    <citation type="journal article" date="2021" name="Nat. Commun.">
        <title>Genetic determinants of endophytism in the Arabidopsis root mycobiome.</title>
        <authorList>
            <person name="Mesny F."/>
            <person name="Miyauchi S."/>
            <person name="Thiergart T."/>
            <person name="Pickel B."/>
            <person name="Atanasova L."/>
            <person name="Karlsson M."/>
            <person name="Huettel B."/>
            <person name="Barry K.W."/>
            <person name="Haridas S."/>
            <person name="Chen C."/>
            <person name="Bauer D."/>
            <person name="Andreopoulos W."/>
            <person name="Pangilinan J."/>
            <person name="LaButti K."/>
            <person name="Riley R."/>
            <person name="Lipzen A."/>
            <person name="Clum A."/>
            <person name="Drula E."/>
            <person name="Henrissat B."/>
            <person name="Kohler A."/>
            <person name="Grigoriev I.V."/>
            <person name="Martin F.M."/>
            <person name="Hacquard S."/>
        </authorList>
    </citation>
    <scope>NUCLEOTIDE SEQUENCE</scope>
    <source>
        <strain evidence="2">MPI-SDFR-AT-0120</strain>
    </source>
</reference>
<dbReference type="OrthoDB" id="3920481at2759"/>
<feature type="region of interest" description="Disordered" evidence="1">
    <location>
        <begin position="37"/>
        <end position="114"/>
    </location>
</feature>
<gene>
    <name evidence="2" type="ORF">FB567DRAFT_133664</name>
</gene>
<organism evidence="2 3">
    <name type="scientific">Paraphoma chrysanthemicola</name>
    <dbReference type="NCBI Taxonomy" id="798071"/>
    <lineage>
        <taxon>Eukaryota</taxon>
        <taxon>Fungi</taxon>
        <taxon>Dikarya</taxon>
        <taxon>Ascomycota</taxon>
        <taxon>Pezizomycotina</taxon>
        <taxon>Dothideomycetes</taxon>
        <taxon>Pleosporomycetidae</taxon>
        <taxon>Pleosporales</taxon>
        <taxon>Pleosporineae</taxon>
        <taxon>Phaeosphaeriaceae</taxon>
        <taxon>Paraphoma</taxon>
    </lineage>
</organism>
<keyword evidence="3" id="KW-1185">Reference proteome</keyword>
<feature type="compositionally biased region" description="Low complexity" evidence="1">
    <location>
        <begin position="95"/>
        <end position="114"/>
    </location>
</feature>
<dbReference type="Proteomes" id="UP000813461">
    <property type="component" value="Unassembled WGS sequence"/>
</dbReference>
<evidence type="ECO:0000313" key="2">
    <source>
        <dbReference type="EMBL" id="KAH7078362.1"/>
    </source>
</evidence>
<evidence type="ECO:0000256" key="1">
    <source>
        <dbReference type="SAM" id="MobiDB-lite"/>
    </source>
</evidence>
<dbReference type="AlphaFoldDB" id="A0A8K0QYN9"/>
<comment type="caution">
    <text evidence="2">The sequence shown here is derived from an EMBL/GenBank/DDBJ whole genome shotgun (WGS) entry which is preliminary data.</text>
</comment>
<feature type="compositionally biased region" description="Polar residues" evidence="1">
    <location>
        <begin position="62"/>
        <end position="84"/>
    </location>
</feature>
<accession>A0A8K0QYN9</accession>
<sequence>MYEDPHVQEYPPVAPFCYFSIAVPASSAHFSIETPSITPTNDYTPHTFADPTNPLLAYRPTPSESMSSPADASRLLQLQTSAANRPSAEPLQDRSSASSSSSSSSGSSSRSSSVMSQSSISCCRCRRESLVGMIQFSTNIYYCSHCARMVGYSAG</sequence>
<dbReference type="EMBL" id="JAGMVJ010000017">
    <property type="protein sequence ID" value="KAH7078362.1"/>
    <property type="molecule type" value="Genomic_DNA"/>
</dbReference>
<name>A0A8K0QYN9_9PLEO</name>